<dbReference type="EMBL" id="NPIC01000003">
    <property type="protein sequence ID" value="RDL37532.1"/>
    <property type="molecule type" value="Genomic_DNA"/>
</dbReference>
<evidence type="ECO:0000313" key="2">
    <source>
        <dbReference type="EMBL" id="RDL37532.1"/>
    </source>
</evidence>
<dbReference type="Gene3D" id="3.40.50.150">
    <property type="entry name" value="Vaccinia Virus protein VP39"/>
    <property type="match status" value="1"/>
</dbReference>
<dbReference type="SUPFAM" id="SSF53335">
    <property type="entry name" value="S-adenosyl-L-methionine-dependent methyltransferases"/>
    <property type="match status" value="1"/>
</dbReference>
<dbReference type="AlphaFoldDB" id="A0A370TPU4"/>
<dbReference type="PANTHER" id="PTHR43591:SF14">
    <property type="entry name" value="METHYLTRANSFERASE"/>
    <property type="match status" value="1"/>
</dbReference>
<proteinExistence type="predicted"/>
<dbReference type="STRING" id="2656787.A0A370TPU4"/>
<keyword evidence="2" id="KW-0489">Methyltransferase</keyword>
<keyword evidence="2" id="KW-0808">Transferase</keyword>
<evidence type="ECO:0000313" key="3">
    <source>
        <dbReference type="Proteomes" id="UP000254866"/>
    </source>
</evidence>
<accession>A0A370TPU4</accession>
<dbReference type="InterPro" id="IPR029063">
    <property type="entry name" value="SAM-dependent_MTases_sf"/>
</dbReference>
<evidence type="ECO:0000256" key="1">
    <source>
        <dbReference type="SAM" id="MobiDB-lite"/>
    </source>
</evidence>
<keyword evidence="3" id="KW-1185">Reference proteome</keyword>
<organism evidence="2 3">
    <name type="scientific">Venustampulla echinocandica</name>
    <dbReference type="NCBI Taxonomy" id="2656787"/>
    <lineage>
        <taxon>Eukaryota</taxon>
        <taxon>Fungi</taxon>
        <taxon>Dikarya</taxon>
        <taxon>Ascomycota</taxon>
        <taxon>Pezizomycotina</taxon>
        <taxon>Leotiomycetes</taxon>
        <taxon>Helotiales</taxon>
        <taxon>Pleuroascaceae</taxon>
        <taxon>Venustampulla</taxon>
    </lineage>
</organism>
<feature type="region of interest" description="Disordered" evidence="1">
    <location>
        <begin position="363"/>
        <end position="408"/>
    </location>
</feature>
<sequence length="408" mass="45552">MSEPERQKAAVPGSSSQAFAMAMAAAGETSAQSSPMPGFETPIEPDSASNASSPGSSSGGTKSLTESVYEFTKENGRTYHGYRAGTYHFPNDPTERDRLDFQYEILKYCFEDRNYFAPLKNPTHILDIGTGTGQWAIEMGDEFPEAQIEATDLSPIQPDTVPENVRFFIDDASEEDWALPPSHFDYIHTRVLLGCFTDFRQVINRAFHYTKPGGYMESQEMMSTLYCDDGSMPADWPFLDWNQTIDYAAMEADRPMRIANKLKRWYEQAGFVDVQEKVFRLPVNSWPRDKHLKTLGKMQEDNWLAGLAGISMGLFSRVLSWSKTEIEVYLVNVRKSISDKRVHAYNRVFVVFGRKPHEWELARTAASSSKTRPDGPVPGSGLGIGTPGPFKSPTADTGQASHNPGPLP</sequence>
<dbReference type="GO" id="GO:0008168">
    <property type="term" value="F:methyltransferase activity"/>
    <property type="evidence" value="ECO:0007669"/>
    <property type="project" value="UniProtKB-KW"/>
</dbReference>
<dbReference type="Pfam" id="PF13489">
    <property type="entry name" value="Methyltransf_23"/>
    <property type="match status" value="1"/>
</dbReference>
<feature type="region of interest" description="Disordered" evidence="1">
    <location>
        <begin position="20"/>
        <end position="63"/>
    </location>
</feature>
<feature type="compositionally biased region" description="Low complexity" evidence="1">
    <location>
        <begin position="47"/>
        <end position="63"/>
    </location>
</feature>
<protein>
    <submittedName>
        <fullName evidence="2">S-adenosyl-L-methionine-dependent methyltransferase</fullName>
    </submittedName>
</protein>
<dbReference type="CDD" id="cd02440">
    <property type="entry name" value="AdoMet_MTases"/>
    <property type="match status" value="1"/>
</dbReference>
<dbReference type="GeneID" id="43597814"/>
<dbReference type="GO" id="GO:0032259">
    <property type="term" value="P:methylation"/>
    <property type="evidence" value="ECO:0007669"/>
    <property type="project" value="UniProtKB-KW"/>
</dbReference>
<dbReference type="PANTHER" id="PTHR43591">
    <property type="entry name" value="METHYLTRANSFERASE"/>
    <property type="match status" value="1"/>
</dbReference>
<reference evidence="2 3" key="1">
    <citation type="journal article" date="2018" name="IMA Fungus">
        <title>IMA Genome-F 9: Draft genome sequence of Annulohypoxylon stygium, Aspergillus mulundensis, Berkeleyomyces basicola (syn. Thielaviopsis basicola), Ceratocystis smalleyi, two Cercospora beticola strains, Coleophoma cylindrospora, Fusarium fracticaudum, Phialophora cf. hyalina, and Morchella septimelata.</title>
        <authorList>
            <person name="Wingfield B.D."/>
            <person name="Bills G.F."/>
            <person name="Dong Y."/>
            <person name="Huang W."/>
            <person name="Nel W.J."/>
            <person name="Swalarsk-Parry B.S."/>
            <person name="Vaghefi N."/>
            <person name="Wilken P.M."/>
            <person name="An Z."/>
            <person name="de Beer Z.W."/>
            <person name="De Vos L."/>
            <person name="Chen L."/>
            <person name="Duong T.A."/>
            <person name="Gao Y."/>
            <person name="Hammerbacher A."/>
            <person name="Kikkert J.R."/>
            <person name="Li Y."/>
            <person name="Li H."/>
            <person name="Li K."/>
            <person name="Li Q."/>
            <person name="Liu X."/>
            <person name="Ma X."/>
            <person name="Naidoo K."/>
            <person name="Pethybridge S.J."/>
            <person name="Sun J."/>
            <person name="Steenkamp E.T."/>
            <person name="van der Nest M.A."/>
            <person name="van Wyk S."/>
            <person name="Wingfield M.J."/>
            <person name="Xiong C."/>
            <person name="Yue Q."/>
            <person name="Zhang X."/>
        </authorList>
    </citation>
    <scope>NUCLEOTIDE SEQUENCE [LARGE SCALE GENOMIC DNA]</scope>
    <source>
        <strain evidence="2 3">BP 5553</strain>
    </source>
</reference>
<gene>
    <name evidence="2" type="ORF">BP5553_04965</name>
</gene>
<feature type="compositionally biased region" description="Low complexity" evidence="1">
    <location>
        <begin position="20"/>
        <end position="33"/>
    </location>
</feature>
<dbReference type="OrthoDB" id="2013972at2759"/>
<name>A0A370TPU4_9HELO</name>
<dbReference type="Proteomes" id="UP000254866">
    <property type="component" value="Unassembled WGS sequence"/>
</dbReference>
<dbReference type="RefSeq" id="XP_031870188.1">
    <property type="nucleotide sequence ID" value="XM_032013588.1"/>
</dbReference>
<comment type="caution">
    <text evidence="2">The sequence shown here is derived from an EMBL/GenBank/DDBJ whole genome shotgun (WGS) entry which is preliminary data.</text>
</comment>